<dbReference type="Proteomes" id="UP000198718">
    <property type="component" value="Unassembled WGS sequence"/>
</dbReference>
<evidence type="ECO:0000313" key="3">
    <source>
        <dbReference type="EMBL" id="SDL01233.1"/>
    </source>
</evidence>
<dbReference type="Gene3D" id="3.30.457.10">
    <property type="entry name" value="Copper amine oxidase-like, N-terminal domain"/>
    <property type="match status" value="1"/>
</dbReference>
<feature type="domain" description="Copper amine oxidase-like N-terminal" evidence="2">
    <location>
        <begin position="67"/>
        <end position="162"/>
    </location>
</feature>
<keyword evidence="1" id="KW-0732">Signal</keyword>
<keyword evidence="4" id="KW-1185">Reference proteome</keyword>
<dbReference type="RefSeq" id="WP_090553982.1">
    <property type="nucleotide sequence ID" value="NZ_FNFP01000006.1"/>
</dbReference>
<dbReference type="InterPro" id="IPR036582">
    <property type="entry name" value="Mao_N_sf"/>
</dbReference>
<name>A0A1G9GLT5_9FIRM</name>
<evidence type="ECO:0000259" key="2">
    <source>
        <dbReference type="Pfam" id="PF07833"/>
    </source>
</evidence>
<dbReference type="Pfam" id="PF07833">
    <property type="entry name" value="Cu_amine_oxidN1"/>
    <property type="match status" value="1"/>
</dbReference>
<protein>
    <submittedName>
        <fullName evidence="3">Copper amine oxidase N-terminal domain-containing protein</fullName>
    </submittedName>
</protein>
<dbReference type="InterPro" id="IPR012854">
    <property type="entry name" value="Cu_amine_oxidase-like_N"/>
</dbReference>
<evidence type="ECO:0000313" key="4">
    <source>
        <dbReference type="Proteomes" id="UP000198718"/>
    </source>
</evidence>
<dbReference type="STRING" id="393762.SAMN05660472_02456"/>
<feature type="signal peptide" evidence="1">
    <location>
        <begin position="1"/>
        <end position="24"/>
    </location>
</feature>
<organism evidence="3 4">
    <name type="scientific">Natronincola ferrireducens</name>
    <dbReference type="NCBI Taxonomy" id="393762"/>
    <lineage>
        <taxon>Bacteria</taxon>
        <taxon>Bacillati</taxon>
        <taxon>Bacillota</taxon>
        <taxon>Clostridia</taxon>
        <taxon>Peptostreptococcales</taxon>
        <taxon>Natronincolaceae</taxon>
        <taxon>Natronincola</taxon>
    </lineage>
</organism>
<evidence type="ECO:0000256" key="1">
    <source>
        <dbReference type="SAM" id="SignalP"/>
    </source>
</evidence>
<reference evidence="3 4" key="1">
    <citation type="submission" date="2016-10" db="EMBL/GenBank/DDBJ databases">
        <authorList>
            <person name="de Groot N.N."/>
        </authorList>
    </citation>
    <scope>NUCLEOTIDE SEQUENCE [LARGE SCALE GENOMIC DNA]</scope>
    <source>
        <strain evidence="3 4">DSM 18346</strain>
    </source>
</reference>
<dbReference type="EMBL" id="FNFP01000006">
    <property type="protein sequence ID" value="SDL01233.1"/>
    <property type="molecule type" value="Genomic_DNA"/>
</dbReference>
<sequence length="363" mass="39939">MQKRMILSILLVFLLIFSTFTVYADNMVENSNRGDDLPIIIELTIGNTIAMINGEAITLDVPPFIGENNRTLVPLHFIAQALGCEVEWDSKTSTISIVDEYAVLVTMNVDSTIASVYGEEVELDTSPIIHVPSGHPMVPVNFISTTLGYTVGWNQETRRVSITGAPVDVVEPVSPEINQRFLGVVVGYNDIDSTVSMLINGGLTVYPTEEILFVDVVESWDHYSHWGLYEAGVDAEGIMVTIEYGEGVVDTVGIFADFYTDKTLADVLSVEGNTITLIGVEYFLDSDDPDDLPGFSTNVNENLTPANGENIQLANDVLVYVEGEDGLFVVGDVSMIQSNLYDYVEFYDVDGDLIYDIVIVWLI</sequence>
<feature type="chain" id="PRO_5011718805" evidence="1">
    <location>
        <begin position="25"/>
        <end position="363"/>
    </location>
</feature>
<gene>
    <name evidence="3" type="ORF">SAMN05660472_02456</name>
</gene>
<dbReference type="SUPFAM" id="SSF55383">
    <property type="entry name" value="Copper amine oxidase, domain N"/>
    <property type="match status" value="1"/>
</dbReference>
<proteinExistence type="predicted"/>
<dbReference type="AlphaFoldDB" id="A0A1G9GLT5"/>
<accession>A0A1G9GLT5</accession>
<dbReference type="OrthoDB" id="9769314at2"/>